<dbReference type="GO" id="GO:0003700">
    <property type="term" value="F:DNA-binding transcription factor activity"/>
    <property type="evidence" value="ECO:0007669"/>
    <property type="project" value="InterPro"/>
</dbReference>
<dbReference type="EMBL" id="FZNX01000001">
    <property type="protein sequence ID" value="SNR33693.1"/>
    <property type="molecule type" value="Genomic_DNA"/>
</dbReference>
<dbReference type="PANTHER" id="PTHR33164">
    <property type="entry name" value="TRANSCRIPTIONAL REGULATOR, MARR FAMILY"/>
    <property type="match status" value="1"/>
</dbReference>
<evidence type="ECO:0000256" key="1">
    <source>
        <dbReference type="ARBA" id="ARBA00023015"/>
    </source>
</evidence>
<dbReference type="GO" id="GO:0003677">
    <property type="term" value="F:DNA binding"/>
    <property type="evidence" value="ECO:0007669"/>
    <property type="project" value="UniProtKB-KW"/>
</dbReference>
<evidence type="ECO:0000313" key="6">
    <source>
        <dbReference type="Proteomes" id="UP000198412"/>
    </source>
</evidence>
<dbReference type="GO" id="GO:0006950">
    <property type="term" value="P:response to stress"/>
    <property type="evidence" value="ECO:0007669"/>
    <property type="project" value="TreeGrafter"/>
</dbReference>
<protein>
    <submittedName>
        <fullName evidence="5">DNA-binding transcriptional regulator, MarR family</fullName>
    </submittedName>
</protein>
<dbReference type="PANTHER" id="PTHR33164:SF64">
    <property type="entry name" value="TRANSCRIPTIONAL REGULATOR SLYA"/>
    <property type="match status" value="1"/>
</dbReference>
<dbReference type="Gene3D" id="1.10.10.10">
    <property type="entry name" value="Winged helix-like DNA-binding domain superfamily/Winged helix DNA-binding domain"/>
    <property type="match status" value="1"/>
</dbReference>
<dbReference type="PROSITE" id="PS50995">
    <property type="entry name" value="HTH_MARR_2"/>
    <property type="match status" value="1"/>
</dbReference>
<dbReference type="InterPro" id="IPR036390">
    <property type="entry name" value="WH_DNA-bd_sf"/>
</dbReference>
<dbReference type="OrthoDB" id="996843at2"/>
<keyword evidence="3" id="KW-0804">Transcription</keyword>
<dbReference type="SUPFAM" id="SSF46785">
    <property type="entry name" value="Winged helix' DNA-binding domain"/>
    <property type="match status" value="1"/>
</dbReference>
<keyword evidence="1" id="KW-0805">Transcription regulation</keyword>
<dbReference type="InterPro" id="IPR000835">
    <property type="entry name" value="HTH_MarR-typ"/>
</dbReference>
<feature type="domain" description="HTH marR-type" evidence="4">
    <location>
        <begin position="11"/>
        <end position="146"/>
    </location>
</feature>
<dbReference type="Proteomes" id="UP000198412">
    <property type="component" value="Unassembled WGS sequence"/>
</dbReference>
<accession>A0A238VJ04</accession>
<evidence type="ECO:0000256" key="2">
    <source>
        <dbReference type="ARBA" id="ARBA00023125"/>
    </source>
</evidence>
<dbReference type="InterPro" id="IPR036388">
    <property type="entry name" value="WH-like_DNA-bd_sf"/>
</dbReference>
<evidence type="ECO:0000259" key="4">
    <source>
        <dbReference type="PROSITE" id="PS50995"/>
    </source>
</evidence>
<dbReference type="SMART" id="SM00347">
    <property type="entry name" value="HTH_MARR"/>
    <property type="match status" value="1"/>
</dbReference>
<gene>
    <name evidence="5" type="ORF">SAMN04488111_0490</name>
</gene>
<dbReference type="Pfam" id="PF01047">
    <property type="entry name" value="MarR"/>
    <property type="match status" value="1"/>
</dbReference>
<reference evidence="6" key="1">
    <citation type="submission" date="2017-06" db="EMBL/GenBank/DDBJ databases">
        <authorList>
            <person name="Varghese N."/>
            <person name="Submissions S."/>
        </authorList>
    </citation>
    <scope>NUCLEOTIDE SEQUENCE [LARGE SCALE GENOMIC DNA]</scope>
    <source>
        <strain evidence="6">DSM 27993</strain>
    </source>
</reference>
<dbReference type="RefSeq" id="WP_089376830.1">
    <property type="nucleotide sequence ID" value="NZ_FZNX01000001.1"/>
</dbReference>
<proteinExistence type="predicted"/>
<dbReference type="InterPro" id="IPR039422">
    <property type="entry name" value="MarR/SlyA-like"/>
</dbReference>
<organism evidence="5 6">
    <name type="scientific">Lutibacter flavus</name>
    <dbReference type="NCBI Taxonomy" id="691689"/>
    <lineage>
        <taxon>Bacteria</taxon>
        <taxon>Pseudomonadati</taxon>
        <taxon>Bacteroidota</taxon>
        <taxon>Flavobacteriia</taxon>
        <taxon>Flavobacteriales</taxon>
        <taxon>Flavobacteriaceae</taxon>
        <taxon>Lutibacter</taxon>
    </lineage>
</organism>
<sequence length="153" mass="17596">MHPSIINSEFNKTIAPWLGKTSKMLNMYILDVFNKNNIQLTKQQWVVLKILHEDTNGIIQNDLACITERNKASLTRLINVMEKNNLVTRIPFKADSRKNVIQITKKGDELFLKTKPLLLNSLDIIQCGITENEMKDLISILAKIQNNLKKHTI</sequence>
<keyword evidence="6" id="KW-1185">Reference proteome</keyword>
<keyword evidence="2 5" id="KW-0238">DNA-binding</keyword>
<dbReference type="AlphaFoldDB" id="A0A238VJ04"/>
<evidence type="ECO:0000313" key="5">
    <source>
        <dbReference type="EMBL" id="SNR33693.1"/>
    </source>
</evidence>
<evidence type="ECO:0000256" key="3">
    <source>
        <dbReference type="ARBA" id="ARBA00023163"/>
    </source>
</evidence>
<name>A0A238VJ04_9FLAO</name>
<dbReference type="PRINTS" id="PR00598">
    <property type="entry name" value="HTHMARR"/>
</dbReference>